<proteinExistence type="inferred from homology"/>
<dbReference type="GO" id="GO:0051301">
    <property type="term" value="P:cell division"/>
    <property type="evidence" value="ECO:0007669"/>
    <property type="project" value="UniProtKB-KW"/>
</dbReference>
<comment type="subcellular location">
    <subcellularLocation>
        <location evidence="1">Cytoplasm</location>
        <location evidence="1">Cytoskeleton</location>
        <location evidence="1">Spindle</location>
    </subcellularLocation>
</comment>
<evidence type="ECO:0000256" key="6">
    <source>
        <dbReference type="ARBA" id="ARBA00022776"/>
    </source>
</evidence>
<dbReference type="GO" id="GO:0005874">
    <property type="term" value="C:microtubule"/>
    <property type="evidence" value="ECO:0007669"/>
    <property type="project" value="UniProtKB-KW"/>
</dbReference>
<comment type="caution">
    <text evidence="12">The sequence shown here is derived from an EMBL/GenBank/DDBJ whole genome shotgun (WGS) entry which is preliminary data.</text>
</comment>
<keyword evidence="6" id="KW-0498">Mitosis</keyword>
<keyword evidence="9" id="KW-0131">Cell cycle</keyword>
<accession>A0AA39L9M7</accession>
<sequence>MEGDSRARAEALLLKADRIYGVNFGKAGVTKALDHVEDGAPFESWVLHHLETDNLLTPDELEMYAALDRDGKVDALSGTHDLTQAQAVSEDEIRTAAEELRRSTDAIRKQTEILNIQRQALERSVQKRGSNDRRRQDLEIVQRRKWEIEHKQLSGEVESLSYSIEQRLNDLTEDIEMMLPRMHAAVGDSLKTDDKLLGSLQKLGQELGRHDPREAELIEKMREICLRLIKTAVETIRTRLDRVYLETLVGAAYHPQSAPPSSAEVKELGDEVESLYAEILPVAQMSVEQQRLDPAIKGISARDGHTLQRSGVALHYISDCLDHILAKLNYLSDRIGATKKHQAHSAHVTACAREELSAATSDPAPTPQEALPASPVRRPAPIRMRSNAAAAASRRRSSGIMDIPALETLMETLGVQLPVEQSADDDRFSLLGKVVEDRNGKSNDITKNAQDSYEAITTSHLDDLRTAVQLLNDSAFAEAAYGEVRYVDADFEASIHVLKTEVEQAKERLSRLEMKHTGKKSERKEDLVNRWTA</sequence>
<evidence type="ECO:0000256" key="8">
    <source>
        <dbReference type="ARBA" id="ARBA00023212"/>
    </source>
</evidence>
<feature type="region of interest" description="Disordered" evidence="10">
    <location>
        <begin position="513"/>
        <end position="533"/>
    </location>
</feature>
<feature type="domain" description="HAUS augmin-like complex subunit 3 N-terminal" evidence="11">
    <location>
        <begin position="38"/>
        <end position="172"/>
    </location>
</feature>
<evidence type="ECO:0000256" key="1">
    <source>
        <dbReference type="ARBA" id="ARBA00004186"/>
    </source>
</evidence>
<gene>
    <name evidence="12" type="ORF">NLU13_2546</name>
</gene>
<dbReference type="InterPro" id="IPR032733">
    <property type="entry name" value="HAUS3_N"/>
</dbReference>
<evidence type="ECO:0000256" key="2">
    <source>
        <dbReference type="ARBA" id="ARBA00009645"/>
    </source>
</evidence>
<evidence type="ECO:0000256" key="7">
    <source>
        <dbReference type="ARBA" id="ARBA00023054"/>
    </source>
</evidence>
<keyword evidence="4" id="KW-0132">Cell division</keyword>
<evidence type="ECO:0000256" key="3">
    <source>
        <dbReference type="ARBA" id="ARBA00022490"/>
    </source>
</evidence>
<evidence type="ECO:0000256" key="10">
    <source>
        <dbReference type="SAM" id="MobiDB-lite"/>
    </source>
</evidence>
<comment type="similarity">
    <text evidence="2">Belongs to the HAUS3 family.</text>
</comment>
<feature type="region of interest" description="Disordered" evidence="10">
    <location>
        <begin position="355"/>
        <end position="396"/>
    </location>
</feature>
<organism evidence="12 13">
    <name type="scientific">Sarocladium strictum</name>
    <name type="common">Black bundle disease fungus</name>
    <name type="synonym">Acremonium strictum</name>
    <dbReference type="NCBI Taxonomy" id="5046"/>
    <lineage>
        <taxon>Eukaryota</taxon>
        <taxon>Fungi</taxon>
        <taxon>Dikarya</taxon>
        <taxon>Ascomycota</taxon>
        <taxon>Pezizomycotina</taxon>
        <taxon>Sordariomycetes</taxon>
        <taxon>Hypocreomycetidae</taxon>
        <taxon>Hypocreales</taxon>
        <taxon>Sarocladiaceae</taxon>
        <taxon>Sarocladium</taxon>
    </lineage>
</organism>
<protein>
    <recommendedName>
        <fullName evidence="11">HAUS augmin-like complex subunit 3 N-terminal domain-containing protein</fullName>
    </recommendedName>
</protein>
<keyword evidence="8" id="KW-0206">Cytoskeleton</keyword>
<dbReference type="Proteomes" id="UP001175261">
    <property type="component" value="Unassembled WGS sequence"/>
</dbReference>
<evidence type="ECO:0000313" key="12">
    <source>
        <dbReference type="EMBL" id="KAK0388969.1"/>
    </source>
</evidence>
<evidence type="ECO:0000259" key="11">
    <source>
        <dbReference type="Pfam" id="PF14932"/>
    </source>
</evidence>
<keyword evidence="7" id="KW-0175">Coiled coil</keyword>
<dbReference type="Pfam" id="PF14932">
    <property type="entry name" value="HAUS-augmin3"/>
    <property type="match status" value="1"/>
</dbReference>
<evidence type="ECO:0000313" key="13">
    <source>
        <dbReference type="Proteomes" id="UP001175261"/>
    </source>
</evidence>
<evidence type="ECO:0000256" key="5">
    <source>
        <dbReference type="ARBA" id="ARBA00022701"/>
    </source>
</evidence>
<keyword evidence="13" id="KW-1185">Reference proteome</keyword>
<evidence type="ECO:0000256" key="9">
    <source>
        <dbReference type="ARBA" id="ARBA00023306"/>
    </source>
</evidence>
<feature type="compositionally biased region" description="Low complexity" evidence="10">
    <location>
        <begin position="383"/>
        <end position="392"/>
    </location>
</feature>
<dbReference type="GO" id="GO:0005819">
    <property type="term" value="C:spindle"/>
    <property type="evidence" value="ECO:0007669"/>
    <property type="project" value="UniProtKB-SubCell"/>
</dbReference>
<reference evidence="12" key="1">
    <citation type="submission" date="2022-10" db="EMBL/GenBank/DDBJ databases">
        <title>Determination and structural analysis of whole genome sequence of Sarocladium strictum F4-1.</title>
        <authorList>
            <person name="Hu L."/>
            <person name="Jiang Y."/>
        </authorList>
    </citation>
    <scope>NUCLEOTIDE SEQUENCE</scope>
    <source>
        <strain evidence="12">F4-1</strain>
    </source>
</reference>
<keyword evidence="5" id="KW-0493">Microtubule</keyword>
<dbReference type="AlphaFoldDB" id="A0AA39L9M7"/>
<keyword evidence="3" id="KW-0963">Cytoplasm</keyword>
<name>A0AA39L9M7_SARSR</name>
<dbReference type="EMBL" id="JAPDFR010000002">
    <property type="protein sequence ID" value="KAK0388969.1"/>
    <property type="molecule type" value="Genomic_DNA"/>
</dbReference>
<evidence type="ECO:0000256" key="4">
    <source>
        <dbReference type="ARBA" id="ARBA00022618"/>
    </source>
</evidence>